<reference evidence="1" key="1">
    <citation type="submission" date="2023-03" db="EMBL/GenBank/DDBJ databases">
        <title>Aeromonas caviae strain AC1520.</title>
        <authorList>
            <person name="Xie T."/>
            <person name="Zhang Q."/>
            <person name="Deng J."/>
            <person name="Li X."/>
        </authorList>
    </citation>
    <scope>NUCLEOTIDE SEQUENCE</scope>
    <source>
        <strain evidence="1">AC1520</strain>
        <plasmid evidence="1">pAC1520</plasmid>
    </source>
</reference>
<evidence type="ECO:0000313" key="1">
    <source>
        <dbReference type="EMBL" id="WFG00297.1"/>
    </source>
</evidence>
<proteinExistence type="predicted"/>
<keyword evidence="1" id="KW-0614">Plasmid</keyword>
<protein>
    <submittedName>
        <fullName evidence="1">Uncharacterized protein</fullName>
    </submittedName>
</protein>
<sequence>MRSNMDPQTATEPQHSADISANTHEHWLDFFMRATKPETLVRMARSAVNKNAGNVQAIIAIRVAEDIRENQLINDGYTSLDFDYADQC</sequence>
<evidence type="ECO:0000313" key="2">
    <source>
        <dbReference type="Proteomes" id="UP001218423"/>
    </source>
</evidence>
<accession>A0AAJ6CQ56</accession>
<dbReference type="AlphaFoldDB" id="A0AAJ6CQ56"/>
<organism evidence="1 2">
    <name type="scientific">Aeromonas caviae</name>
    <name type="common">Aeromonas punctata</name>
    <dbReference type="NCBI Taxonomy" id="648"/>
    <lineage>
        <taxon>Bacteria</taxon>
        <taxon>Pseudomonadati</taxon>
        <taxon>Pseudomonadota</taxon>
        <taxon>Gammaproteobacteria</taxon>
        <taxon>Aeromonadales</taxon>
        <taxon>Aeromonadaceae</taxon>
        <taxon>Aeromonas</taxon>
    </lineage>
</organism>
<name>A0AAJ6CQ56_AERCA</name>
<geneLocation type="plasmid" evidence="1 2">
    <name>pAC1520</name>
</geneLocation>
<dbReference type="EMBL" id="CP120943">
    <property type="protein sequence ID" value="WFG00297.1"/>
    <property type="molecule type" value="Genomic_DNA"/>
</dbReference>
<gene>
    <name evidence="1" type="ORF">P5S46_21280</name>
</gene>
<dbReference type="RefSeq" id="WP_128342747.1">
    <property type="nucleotide sequence ID" value="NZ_CAWOMG010000077.1"/>
</dbReference>
<dbReference type="Proteomes" id="UP001218423">
    <property type="component" value="Plasmid pAC1520"/>
</dbReference>